<dbReference type="OrthoDB" id="413993at2759"/>
<dbReference type="Proteomes" id="UP000038009">
    <property type="component" value="Unassembled WGS sequence"/>
</dbReference>
<dbReference type="PANTHER" id="PTHR47176:SF1">
    <property type="entry name" value="OS04G0577500 PROTEIN"/>
    <property type="match status" value="1"/>
</dbReference>
<reference evidence="1 2" key="1">
    <citation type="journal article" date="2015" name="PLoS Pathog.">
        <title>Leptomonas seymouri: Adaptations to the Dixenous Life Cycle Analyzed by Genome Sequencing, Transcriptome Profiling and Co-infection with Leishmania donovani.</title>
        <authorList>
            <person name="Kraeva N."/>
            <person name="Butenko A."/>
            <person name="Hlavacova J."/>
            <person name="Kostygov A."/>
            <person name="Myskova J."/>
            <person name="Grybchuk D."/>
            <person name="Lestinova T."/>
            <person name="Votypka J."/>
            <person name="Volf P."/>
            <person name="Opperdoes F."/>
            <person name="Flegontov P."/>
            <person name="Lukes J."/>
            <person name="Yurchenko V."/>
        </authorList>
    </citation>
    <scope>NUCLEOTIDE SEQUENCE [LARGE SCALE GENOMIC DNA]</scope>
    <source>
        <strain evidence="1 2">ATCC 30220</strain>
    </source>
</reference>
<dbReference type="InterPro" id="IPR032466">
    <property type="entry name" value="Metal_Hydrolase"/>
</dbReference>
<proteinExistence type="predicted"/>
<comment type="caution">
    <text evidence="1">The sequence shown here is derived from an EMBL/GenBank/DDBJ whole genome shotgun (WGS) entry which is preliminary data.</text>
</comment>
<dbReference type="GO" id="GO:0016788">
    <property type="term" value="F:hydrolase activity, acting on ester bonds"/>
    <property type="evidence" value="ECO:0007669"/>
    <property type="project" value="InterPro"/>
</dbReference>
<evidence type="ECO:0000313" key="2">
    <source>
        <dbReference type="Proteomes" id="UP000038009"/>
    </source>
</evidence>
<evidence type="ECO:0008006" key="3">
    <source>
        <dbReference type="Google" id="ProtNLM"/>
    </source>
</evidence>
<dbReference type="OMA" id="ETDEHYS"/>
<gene>
    <name evidence="1" type="ORF">ABL78_3617</name>
</gene>
<dbReference type="Gene3D" id="3.20.20.140">
    <property type="entry name" value="Metal-dependent hydrolases"/>
    <property type="match status" value="1"/>
</dbReference>
<protein>
    <recommendedName>
        <fullName evidence="3">TatD related DNase</fullName>
    </recommendedName>
</protein>
<dbReference type="Pfam" id="PF01026">
    <property type="entry name" value="TatD_DNase"/>
    <property type="match status" value="1"/>
</dbReference>
<dbReference type="AlphaFoldDB" id="A0A0N1PEL6"/>
<sequence length="409" mass="43892">MHRTKATKAVYDFLYDSHCHLREVALCGAEGKASASSSSALDAVRSGVTHLVLCGTHPQIDWDLVEKAIPRSDGVQKISGFGVHPWFVPAFQPQSSAAAVEEAGGGCCSGAPVDAPTPLSLSLSLSEMLTALEQRLCTYPHAIVAEIGLDKLRGPPEAIQKEAFIAQLRLAAAHQRPVSVHCVRHYGLLMQILQDLPAADTPPAIILHAFTGSMEVAKSLLNLKNKKRTQPMLDTGAEPAEAEQTEMAMVPALTQLTDGKESTGTPAQQFKKKTKRGGVISADTVRIKERIFFGVGLSTSFTVKNFSTQTLPFLLSARRVLLETDEHYSAERCMNCDGGAAACSAESYVYVGEQEHVAQLSEVMHTVEVAAMQSGEFAKTAQESGLAPEAMARQSVVAAYADAFRSVLR</sequence>
<name>A0A0N1PEL6_LEPSE</name>
<dbReference type="SUPFAM" id="SSF51556">
    <property type="entry name" value="Metallo-dependent hydrolases"/>
    <property type="match status" value="1"/>
</dbReference>
<dbReference type="VEuPathDB" id="TriTrypDB:Lsey_0094_0050"/>
<accession>A0A0N1PEL6</accession>
<dbReference type="InterPro" id="IPR001130">
    <property type="entry name" value="TatD-like"/>
</dbReference>
<organism evidence="1 2">
    <name type="scientific">Leptomonas seymouri</name>
    <dbReference type="NCBI Taxonomy" id="5684"/>
    <lineage>
        <taxon>Eukaryota</taxon>
        <taxon>Discoba</taxon>
        <taxon>Euglenozoa</taxon>
        <taxon>Kinetoplastea</taxon>
        <taxon>Metakinetoplastina</taxon>
        <taxon>Trypanosomatida</taxon>
        <taxon>Trypanosomatidae</taxon>
        <taxon>Leishmaniinae</taxon>
        <taxon>Leptomonas</taxon>
    </lineage>
</organism>
<dbReference type="EMBL" id="LJSK01000094">
    <property type="protein sequence ID" value="KPI87280.1"/>
    <property type="molecule type" value="Genomic_DNA"/>
</dbReference>
<keyword evidence="2" id="KW-1185">Reference proteome</keyword>
<evidence type="ECO:0000313" key="1">
    <source>
        <dbReference type="EMBL" id="KPI87280.1"/>
    </source>
</evidence>
<dbReference type="PANTHER" id="PTHR47176">
    <property type="entry name" value="OSJNBA0020J04.13 PROTEIN"/>
    <property type="match status" value="1"/>
</dbReference>